<dbReference type="Pfam" id="PF01297">
    <property type="entry name" value="ZnuA"/>
    <property type="match status" value="2"/>
</dbReference>
<keyword evidence="5" id="KW-0175">Coiled coil</keyword>
<dbReference type="GO" id="GO:0046872">
    <property type="term" value="F:metal ion binding"/>
    <property type="evidence" value="ECO:0007669"/>
    <property type="project" value="InterPro"/>
</dbReference>
<evidence type="ECO:0000313" key="9">
    <source>
        <dbReference type="Proteomes" id="UP000242949"/>
    </source>
</evidence>
<dbReference type="InterPro" id="IPR006127">
    <property type="entry name" value="ZnuA-like"/>
</dbReference>
<reference evidence="9" key="1">
    <citation type="submission" date="2016-09" db="EMBL/GenBank/DDBJ databases">
        <authorList>
            <person name="Varghese N."/>
            <person name="Submissions S."/>
        </authorList>
    </citation>
    <scope>NUCLEOTIDE SEQUENCE [LARGE SCALE GENOMIC DNA]</scope>
    <source>
        <strain evidence="9">S5</strain>
    </source>
</reference>
<comment type="similarity">
    <text evidence="1 4">Belongs to the bacterial solute-binding protein 9 family.</text>
</comment>
<accession>A0A1G6K086</accession>
<dbReference type="Gene3D" id="3.40.50.1980">
    <property type="entry name" value="Nitrogenase molybdenum iron protein domain"/>
    <property type="match status" value="3"/>
</dbReference>
<evidence type="ECO:0000256" key="4">
    <source>
        <dbReference type="RuleBase" id="RU003512"/>
    </source>
</evidence>
<evidence type="ECO:0000256" key="5">
    <source>
        <dbReference type="SAM" id="Coils"/>
    </source>
</evidence>
<protein>
    <submittedName>
        <fullName evidence="8">Zinc transport system substrate-binding protein</fullName>
    </submittedName>
</protein>
<feature type="region of interest" description="Disordered" evidence="6">
    <location>
        <begin position="230"/>
        <end position="267"/>
    </location>
</feature>
<dbReference type="PANTHER" id="PTHR42953:SF3">
    <property type="entry name" value="HIGH-AFFINITY ZINC UPTAKE SYSTEM PROTEIN ZNUA"/>
    <property type="match status" value="1"/>
</dbReference>
<organism evidence="8 9">
    <name type="scientific">Pelagirhabdus alkalitolerans</name>
    <dbReference type="NCBI Taxonomy" id="1612202"/>
    <lineage>
        <taxon>Bacteria</taxon>
        <taxon>Bacillati</taxon>
        <taxon>Bacillota</taxon>
        <taxon>Bacilli</taxon>
        <taxon>Bacillales</taxon>
        <taxon>Bacillaceae</taxon>
        <taxon>Pelagirhabdus</taxon>
    </lineage>
</organism>
<dbReference type="EMBL" id="FMYI01000005">
    <property type="protein sequence ID" value="SDC24400.1"/>
    <property type="molecule type" value="Genomic_DNA"/>
</dbReference>
<evidence type="ECO:0000256" key="6">
    <source>
        <dbReference type="SAM" id="MobiDB-lite"/>
    </source>
</evidence>
<dbReference type="PANTHER" id="PTHR42953">
    <property type="entry name" value="HIGH-AFFINITY ZINC UPTAKE SYSTEM PROTEIN ZNUA-RELATED"/>
    <property type="match status" value="1"/>
</dbReference>
<dbReference type="PRINTS" id="PR00690">
    <property type="entry name" value="ADHESNFAMILY"/>
</dbReference>
<dbReference type="InterPro" id="IPR050492">
    <property type="entry name" value="Bact_metal-bind_prot9"/>
</dbReference>
<dbReference type="STRING" id="1612202.SAMN05421734_105205"/>
<dbReference type="InterPro" id="IPR006128">
    <property type="entry name" value="Lipoprotein_PsaA-like"/>
</dbReference>
<dbReference type="SUPFAM" id="SSF53807">
    <property type="entry name" value="Helical backbone' metal receptor"/>
    <property type="match status" value="2"/>
</dbReference>
<evidence type="ECO:0000256" key="1">
    <source>
        <dbReference type="ARBA" id="ARBA00011028"/>
    </source>
</evidence>
<keyword evidence="9" id="KW-1185">Reference proteome</keyword>
<dbReference type="Proteomes" id="UP000242949">
    <property type="component" value="Unassembled WGS sequence"/>
</dbReference>
<feature type="signal peptide" evidence="7">
    <location>
        <begin position="1"/>
        <end position="21"/>
    </location>
</feature>
<evidence type="ECO:0000256" key="7">
    <source>
        <dbReference type="SAM" id="SignalP"/>
    </source>
</evidence>
<feature type="chain" id="PRO_5038924522" evidence="7">
    <location>
        <begin position="22"/>
        <end position="532"/>
    </location>
</feature>
<dbReference type="GO" id="GO:0007155">
    <property type="term" value="P:cell adhesion"/>
    <property type="evidence" value="ECO:0007669"/>
    <property type="project" value="InterPro"/>
</dbReference>
<name>A0A1G6K086_9BACI</name>
<dbReference type="PROSITE" id="PS51257">
    <property type="entry name" value="PROKAR_LIPOPROTEIN"/>
    <property type="match status" value="1"/>
</dbReference>
<evidence type="ECO:0000256" key="3">
    <source>
        <dbReference type="ARBA" id="ARBA00022729"/>
    </source>
</evidence>
<dbReference type="AlphaFoldDB" id="A0A1G6K086"/>
<evidence type="ECO:0000256" key="2">
    <source>
        <dbReference type="ARBA" id="ARBA00022448"/>
    </source>
</evidence>
<keyword evidence="3 7" id="KW-0732">Signal</keyword>
<feature type="compositionally biased region" description="Basic and acidic residues" evidence="6">
    <location>
        <begin position="233"/>
        <end position="267"/>
    </location>
</feature>
<feature type="coiled-coil region" evidence="5">
    <location>
        <begin position="391"/>
        <end position="422"/>
    </location>
</feature>
<dbReference type="RefSeq" id="WP_090795709.1">
    <property type="nucleotide sequence ID" value="NZ_FMYI01000005.1"/>
</dbReference>
<dbReference type="GO" id="GO:0030001">
    <property type="term" value="P:metal ion transport"/>
    <property type="evidence" value="ECO:0007669"/>
    <property type="project" value="InterPro"/>
</dbReference>
<evidence type="ECO:0000313" key="8">
    <source>
        <dbReference type="EMBL" id="SDC24400.1"/>
    </source>
</evidence>
<sequence length="532" mass="60555">MTKQKIVIAMLAMFVSGILLSACNQEDIGETDAGDDAEIDVVTSFYPMYEFTQQIAGERANVSLMVSGGDDAHHYEPSAQDVAEVNDADVFVYSSEEMEFWAESLLDTVENDDLIVARAADGMDVFDSDHYDEEDEHDHEYESEDSVIISGENHHYHTGEMIELTADLESDVEYDDWHWYTRDDSDSEWEMVSGQGSNTFSYEAGNHDFEVKAALYDDDHDVYAESEPFEIDIDNHDDDHDHDDDGHDREDEDDHSHEDNGHDHESDTIELSGLSEHYHSGDVVSLEAILHSDVEYDDWHWYKRYDHNDEWEMISGQDSHYFDYETSRESFEVKAVLYDDDHEAYAESEAVQVEIDDHDDTDPHIWLDPIYAQEQVNTIRDALIEADPDGEDIYTENAEEFNTELQELHEEYEAAFEGAENRTFVVQHQAFGYIENRYDLEQISIGGLSTEVEPSPSRIAEIGDLVEETGAPVIYYQSGANSDIAQTVATETGTETAVLHDLESLPEELAEGDLGYIDVMRDNLEALQLSIQ</sequence>
<dbReference type="OrthoDB" id="9810636at2"/>
<proteinExistence type="inferred from homology"/>
<keyword evidence="2 4" id="KW-0813">Transport</keyword>
<gene>
    <name evidence="8" type="ORF">SAMN05421734_105205</name>
</gene>